<keyword evidence="3" id="KW-1185">Reference proteome</keyword>
<dbReference type="RefSeq" id="WP_052743665.1">
    <property type="nucleotide sequence ID" value="NZ_LN829118.1"/>
</dbReference>
<evidence type="ECO:0000313" key="3">
    <source>
        <dbReference type="Proteomes" id="UP000033187"/>
    </source>
</evidence>
<dbReference type="InterPro" id="IPR014567">
    <property type="entry name" value="UCP031900"/>
</dbReference>
<dbReference type="InterPro" id="IPR027372">
    <property type="entry name" value="Phytase-like_dom"/>
</dbReference>
<reference evidence="3" key="1">
    <citation type="submission" date="2015-02" db="EMBL/GenBank/DDBJ databases">
        <authorList>
            <person name="Chooi Y.-H."/>
        </authorList>
    </citation>
    <scope>NUCLEOTIDE SEQUENCE [LARGE SCALE GENOMIC DNA]</scope>
    <source>
        <strain evidence="3">strain Y</strain>
    </source>
</reference>
<evidence type="ECO:0000313" key="2">
    <source>
        <dbReference type="EMBL" id="CPR16344.1"/>
    </source>
</evidence>
<accession>A0A0D6JBB9</accession>
<evidence type="ECO:0000259" key="1">
    <source>
        <dbReference type="Pfam" id="PF13449"/>
    </source>
</evidence>
<protein>
    <recommendedName>
        <fullName evidence="1">Phytase-like domain-containing protein</fullName>
    </recommendedName>
</protein>
<dbReference type="KEGG" id="fiy:BN1229_v1_0768"/>
<sequence>MADYAECAGKKPVRPRLLLSAIIAGMLAAGVQFAGIGRVSASPKPDTLKLSVRPMAVRAVPISSFDAIDIGRRTFGKLEWIGGLRLISEDKLFGGWSGIALNADGKGFVAVSDSGSWMTGRIGYREGVPHGLEDVRVGPLKALDGSNLRRNRDRDAEAVTLVSGTAKRGQLLIAFEQNHRIGRFQIGPNGVSAPTSYIRPDTSRGRMPSLKGFEAIAVLRAGKFKGALVAIGERMHDEKGRHTGWLWTGGKARAFALTDIGGFDITDAVSLPDGDLLVLERRFRWTEGVKMRIRRIASGELAPGAAIEGEVLLEATMAQVIDNMEGIGVHRDARGDTIITVISDDNFNRGLQKTVLIQFRLPDTAVKSTAR</sequence>
<dbReference type="Pfam" id="PF13449">
    <property type="entry name" value="Phytase-like"/>
    <property type="match status" value="1"/>
</dbReference>
<feature type="domain" description="Phytase-like" evidence="1">
    <location>
        <begin position="92"/>
        <end position="347"/>
    </location>
</feature>
<dbReference type="PIRSF" id="PIRSF031900">
    <property type="entry name" value="UCP031900"/>
    <property type="match status" value="1"/>
</dbReference>
<dbReference type="AlphaFoldDB" id="A0A0D6JBB9"/>
<dbReference type="OrthoDB" id="9798693at2"/>
<gene>
    <name evidence="2" type="ORF">YBN1229_v1_0768</name>
</gene>
<dbReference type="Proteomes" id="UP000033187">
    <property type="component" value="Chromosome 1"/>
</dbReference>
<name>A0A0D6JBB9_9HYPH</name>
<dbReference type="EMBL" id="LN829119">
    <property type="protein sequence ID" value="CPR16344.1"/>
    <property type="molecule type" value="Genomic_DNA"/>
</dbReference>
<organism evidence="2 3">
    <name type="scientific">Candidatus Filomicrobium marinum</name>
    <dbReference type="NCBI Taxonomy" id="1608628"/>
    <lineage>
        <taxon>Bacteria</taxon>
        <taxon>Pseudomonadati</taxon>
        <taxon>Pseudomonadota</taxon>
        <taxon>Alphaproteobacteria</taxon>
        <taxon>Hyphomicrobiales</taxon>
        <taxon>Hyphomicrobiaceae</taxon>
        <taxon>Filomicrobium</taxon>
    </lineage>
</organism>
<proteinExistence type="predicted"/>
<dbReference type="KEGG" id="fil:BN1229_v1_0763"/>